<dbReference type="Pfam" id="PF16868">
    <property type="entry name" value="NMT1_3"/>
    <property type="match status" value="1"/>
</dbReference>
<dbReference type="PANTHER" id="PTHR42941">
    <property type="entry name" value="SLL1037 PROTEIN"/>
    <property type="match status" value="1"/>
</dbReference>
<dbReference type="Gene3D" id="3.40.190.10">
    <property type="entry name" value="Periplasmic binding protein-like II"/>
    <property type="match status" value="2"/>
</dbReference>
<name>A0A2R4XFQ4_9BURK</name>
<gene>
    <name evidence="1" type="ORF">DBV39_01730</name>
</gene>
<dbReference type="InterPro" id="IPR011852">
    <property type="entry name" value="TRAP_TAXI"/>
</dbReference>
<dbReference type="EMBL" id="CP028901">
    <property type="protein sequence ID" value="AWB32638.1"/>
    <property type="molecule type" value="Genomic_DNA"/>
</dbReference>
<evidence type="ECO:0000313" key="1">
    <source>
        <dbReference type="EMBL" id="AWB32638.1"/>
    </source>
</evidence>
<sequence length="338" mass="36464">MALFLISIQETKMRNIKKVMTASLIAGSLALTGASASAKQFGQFLTGSSGGVYDIVGSSMVNVINKNVPEVRLNPSNPPSYSQTPPTVNSGAAMFGLSDADQFYKAYNGIDEFKTPLQNISIVMPIYSNIMSQITLDKSGIKTMKDAKGKRIAVPSVTTKNMVAQMYEYAGVPSDDINWVYLTYAESASALKDGNVDIATFTAYPKSGTVEGIASLEKMRFIELDPDTIEKWNKANPRARVGIIPAGTYPGVDEDGKFYALYSLLITNDKVDPTIIEKVVDALYANSSEVAASHPAGAQINKDNLPKYIKEGIINSTYVNEGTAKYYKSIGNPLPGSK</sequence>
<dbReference type="AlphaFoldDB" id="A0A2R4XFQ4"/>
<dbReference type="Proteomes" id="UP000244571">
    <property type="component" value="Chromosome"/>
</dbReference>
<dbReference type="KEGG" id="boz:DBV39_01730"/>
<dbReference type="NCBIfam" id="TIGR02122">
    <property type="entry name" value="TRAP_TAXI"/>
    <property type="match status" value="1"/>
</dbReference>
<reference evidence="1 2" key="1">
    <citation type="submission" date="2018-04" db="EMBL/GenBank/DDBJ databases">
        <title>Bordetella sp. HZ20 isolated from seawater.</title>
        <authorList>
            <person name="Sun C."/>
        </authorList>
    </citation>
    <scope>NUCLEOTIDE SEQUENCE [LARGE SCALE GENOMIC DNA]</scope>
    <source>
        <strain evidence="1 2">HZ20</strain>
    </source>
</reference>
<proteinExistence type="predicted"/>
<dbReference type="SUPFAM" id="SSF53850">
    <property type="entry name" value="Periplasmic binding protein-like II"/>
    <property type="match status" value="1"/>
</dbReference>
<evidence type="ECO:0000313" key="2">
    <source>
        <dbReference type="Proteomes" id="UP000244571"/>
    </source>
</evidence>
<accession>A0A2R4XFQ4</accession>
<keyword evidence="2" id="KW-1185">Reference proteome</keyword>
<organism evidence="1 2">
    <name type="scientific">Orrella marina</name>
    <dbReference type="NCBI Taxonomy" id="2163011"/>
    <lineage>
        <taxon>Bacteria</taxon>
        <taxon>Pseudomonadati</taxon>
        <taxon>Pseudomonadota</taxon>
        <taxon>Betaproteobacteria</taxon>
        <taxon>Burkholderiales</taxon>
        <taxon>Alcaligenaceae</taxon>
        <taxon>Orrella</taxon>
    </lineage>
</organism>
<dbReference type="PANTHER" id="PTHR42941:SF1">
    <property type="entry name" value="SLL1037 PROTEIN"/>
    <property type="match status" value="1"/>
</dbReference>
<protein>
    <submittedName>
        <fullName evidence="1">Uncharacterized protein</fullName>
    </submittedName>
</protein>